<gene>
    <name evidence="1" type="ORF">H9626_09120</name>
</gene>
<protein>
    <submittedName>
        <fullName evidence="1">Uncharacterized protein</fullName>
    </submittedName>
</protein>
<name>A0ABR8VC95_9BACT</name>
<evidence type="ECO:0000313" key="2">
    <source>
        <dbReference type="Proteomes" id="UP000616346"/>
    </source>
</evidence>
<proteinExistence type="predicted"/>
<dbReference type="EMBL" id="JACSPQ010000009">
    <property type="protein sequence ID" value="MBD8002370.1"/>
    <property type="molecule type" value="Genomic_DNA"/>
</dbReference>
<dbReference type="RefSeq" id="WP_191710294.1">
    <property type="nucleotide sequence ID" value="NZ_JACSPQ010000009.1"/>
</dbReference>
<dbReference type="Proteomes" id="UP000616346">
    <property type="component" value="Unassembled WGS sequence"/>
</dbReference>
<evidence type="ECO:0000313" key="1">
    <source>
        <dbReference type="EMBL" id="MBD8002370.1"/>
    </source>
</evidence>
<keyword evidence="2" id="KW-1185">Reference proteome</keyword>
<reference evidence="1 2" key="1">
    <citation type="submission" date="2020-08" db="EMBL/GenBank/DDBJ databases">
        <title>A Genomic Blueprint of the Chicken Gut Microbiome.</title>
        <authorList>
            <person name="Gilroy R."/>
            <person name="Ravi A."/>
            <person name="Getino M."/>
            <person name="Pursley I."/>
            <person name="Horton D.L."/>
            <person name="Alikhan N.-F."/>
            <person name="Baker D."/>
            <person name="Gharbi K."/>
            <person name="Hall N."/>
            <person name="Watson M."/>
            <person name="Adriaenssens E.M."/>
            <person name="Foster-Nyarko E."/>
            <person name="Jarju S."/>
            <person name="Secka A."/>
            <person name="Antonio M."/>
            <person name="Oren A."/>
            <person name="Chaudhuri R."/>
            <person name="La Ragione R.M."/>
            <person name="Hildebrand F."/>
            <person name="Pallen M.J."/>
        </authorList>
    </citation>
    <scope>NUCLEOTIDE SEQUENCE [LARGE SCALE GENOMIC DNA]</scope>
    <source>
        <strain evidence="1 2">Sa1YUN3</strain>
    </source>
</reference>
<sequence length="276" mass="32099">MTYNDNQILRYLYGLDENRDYPQSIKRFLNSIGSIIDEDREAAIDELYRIKNNCKKLAVLSKSFVTAMDKSYMKFTQFHIDILAECDGENGVVKSPYFIEGCFVIYSIKNGSLSLWVFQNLPNANNNLMAIPTFYIVASPKDRIQGAGHQLDCMIIPIIDNLYETNLRDYIDMVLDYLCLRQWAEIEISEIQTKQKKNVKGKKISLIQNGISYFVFDSKWFTEICNNKEFIVSGHFRLQPYGDGTKKLIWINEFKKHGYHRKALIEKANEGEDFLS</sequence>
<accession>A0ABR8VC95</accession>
<comment type="caution">
    <text evidence="1">The sequence shown here is derived from an EMBL/GenBank/DDBJ whole genome shotgun (WGS) entry which is preliminary data.</text>
</comment>
<organism evidence="1 2">
    <name type="scientific">Phocaeicola faecium</name>
    <dbReference type="NCBI Taxonomy" id="2762213"/>
    <lineage>
        <taxon>Bacteria</taxon>
        <taxon>Pseudomonadati</taxon>
        <taxon>Bacteroidota</taxon>
        <taxon>Bacteroidia</taxon>
        <taxon>Bacteroidales</taxon>
        <taxon>Bacteroidaceae</taxon>
        <taxon>Phocaeicola</taxon>
    </lineage>
</organism>